<proteinExistence type="predicted"/>
<reference evidence="1 2" key="1">
    <citation type="submission" date="2017-06" db="EMBL/GenBank/DDBJ databases">
        <title>Genome of Fusarium nygamai isolate CS10214.</title>
        <authorList>
            <person name="Gardiner D.M."/>
            <person name="Obanor F."/>
            <person name="Kazan K."/>
        </authorList>
    </citation>
    <scope>NUCLEOTIDE SEQUENCE [LARGE SCALE GENOMIC DNA]</scope>
    <source>
        <strain evidence="1 2">CS10214</strain>
    </source>
</reference>
<keyword evidence="2" id="KW-1185">Reference proteome</keyword>
<dbReference type="AlphaFoldDB" id="A0A2K0UCP7"/>
<evidence type="ECO:0000313" key="2">
    <source>
        <dbReference type="Proteomes" id="UP000236664"/>
    </source>
</evidence>
<dbReference type="OrthoDB" id="5430750at2759"/>
<comment type="caution">
    <text evidence="1">The sequence shown here is derived from an EMBL/GenBank/DDBJ whole genome shotgun (WGS) entry which is preliminary data.</text>
</comment>
<accession>A0A2K0UCP7</accession>
<gene>
    <name evidence="1" type="ORF">FNYG_15474</name>
</gene>
<dbReference type="STRING" id="42673.A0A2K0UCP7"/>
<dbReference type="EMBL" id="MTQA01000584">
    <property type="protein sequence ID" value="PNP55560.1"/>
    <property type="molecule type" value="Genomic_DNA"/>
</dbReference>
<evidence type="ECO:0000313" key="1">
    <source>
        <dbReference type="EMBL" id="PNP55560.1"/>
    </source>
</evidence>
<sequence>MCMEAWGDTLSTIDKLAHVKLEDLDSLERVEELMFDNSFKRSKDYFVALQILRIID</sequence>
<organism evidence="1 2">
    <name type="scientific">Gibberella nygamai</name>
    <name type="common">Bean root rot disease fungus</name>
    <name type="synonym">Fusarium nygamai</name>
    <dbReference type="NCBI Taxonomy" id="42673"/>
    <lineage>
        <taxon>Eukaryota</taxon>
        <taxon>Fungi</taxon>
        <taxon>Dikarya</taxon>
        <taxon>Ascomycota</taxon>
        <taxon>Pezizomycotina</taxon>
        <taxon>Sordariomycetes</taxon>
        <taxon>Hypocreomycetidae</taxon>
        <taxon>Hypocreales</taxon>
        <taxon>Nectriaceae</taxon>
        <taxon>Fusarium</taxon>
        <taxon>Fusarium fujikuroi species complex</taxon>
    </lineage>
</organism>
<dbReference type="Proteomes" id="UP000236664">
    <property type="component" value="Unassembled WGS sequence"/>
</dbReference>
<name>A0A2K0UCP7_GIBNY</name>
<protein>
    <submittedName>
        <fullName evidence="1">Uncharacterized protein</fullName>
    </submittedName>
</protein>